<reference evidence="4" key="1">
    <citation type="journal article" date="2019" name="Int. J. Syst. Evol. Microbiol.">
        <title>The Global Catalogue of Microorganisms (GCM) 10K type strain sequencing project: providing services to taxonomists for standard genome sequencing and annotation.</title>
        <authorList>
            <consortium name="The Broad Institute Genomics Platform"/>
            <consortium name="The Broad Institute Genome Sequencing Center for Infectious Disease"/>
            <person name="Wu L."/>
            <person name="Ma J."/>
        </authorList>
    </citation>
    <scope>NUCLEOTIDE SEQUENCE [LARGE SCALE GENOMIC DNA]</scope>
    <source>
        <strain evidence="4">CCUG 59778</strain>
    </source>
</reference>
<dbReference type="InterPro" id="IPR003115">
    <property type="entry name" value="ParB_N"/>
</dbReference>
<accession>A0ABW0EGK8</accession>
<name>A0ABW0EGK8_9PSEU</name>
<dbReference type="Gene3D" id="3.90.1530.10">
    <property type="entry name" value="Conserved hypothetical protein from pyrococcus furiosus pfu- 392566-001, ParB domain"/>
    <property type="match status" value="1"/>
</dbReference>
<organism evidence="3 4">
    <name type="scientific">Actinokineospora guangxiensis</name>
    <dbReference type="NCBI Taxonomy" id="1490288"/>
    <lineage>
        <taxon>Bacteria</taxon>
        <taxon>Bacillati</taxon>
        <taxon>Actinomycetota</taxon>
        <taxon>Actinomycetes</taxon>
        <taxon>Pseudonocardiales</taxon>
        <taxon>Pseudonocardiaceae</taxon>
        <taxon>Actinokineospora</taxon>
    </lineage>
</organism>
<evidence type="ECO:0000313" key="3">
    <source>
        <dbReference type="EMBL" id="MFC5286527.1"/>
    </source>
</evidence>
<sequence length="325" mass="34386">MVTGLVDLVPVTALRWGDSPRLSGEDAAHVRALAASKVPLPPIVVHRPTMRVIDGAHRVRAAVSLSRTEVEVRWFDGSEEDAFVLAVEANTATGLPLSTADRRAAAARIVATHPDHSDRWIGMVTGLAPTTVGAIRRCSSVQDGRSNRRIGRDGRVRPMDGSGGRLLAAELLRADPGRSVREVARAAGIAPSTALDVRNRLRASADPVPDGRGAPRPAEAEPVEAGTTAVAVLDALREDPMLRFTENGRAVLRWLGAHVPDERAATAVLGTLPPHCAGAVAAIARHTAGFWERFADRLAELAGDPVLPRQRARSAGDPGCRGARS</sequence>
<comment type="caution">
    <text evidence="3">The sequence shown here is derived from an EMBL/GenBank/DDBJ whole genome shotgun (WGS) entry which is preliminary data.</text>
</comment>
<feature type="region of interest" description="Disordered" evidence="1">
    <location>
        <begin position="204"/>
        <end position="225"/>
    </location>
</feature>
<dbReference type="EMBL" id="JBHSKF010000002">
    <property type="protein sequence ID" value="MFC5286527.1"/>
    <property type="molecule type" value="Genomic_DNA"/>
</dbReference>
<keyword evidence="4" id="KW-1185">Reference proteome</keyword>
<dbReference type="Proteomes" id="UP001596157">
    <property type="component" value="Unassembled WGS sequence"/>
</dbReference>
<dbReference type="InterPro" id="IPR036086">
    <property type="entry name" value="ParB/Sulfiredoxin_sf"/>
</dbReference>
<protein>
    <submittedName>
        <fullName evidence="3">ParB/RepB/Spo0J family partition protein</fullName>
    </submittedName>
</protein>
<evidence type="ECO:0000256" key="1">
    <source>
        <dbReference type="SAM" id="MobiDB-lite"/>
    </source>
</evidence>
<evidence type="ECO:0000259" key="2">
    <source>
        <dbReference type="SMART" id="SM00470"/>
    </source>
</evidence>
<proteinExistence type="predicted"/>
<evidence type="ECO:0000313" key="4">
    <source>
        <dbReference type="Proteomes" id="UP001596157"/>
    </source>
</evidence>
<dbReference type="RefSeq" id="WP_378244541.1">
    <property type="nucleotide sequence ID" value="NZ_JBHSKF010000002.1"/>
</dbReference>
<dbReference type="SUPFAM" id="SSF110849">
    <property type="entry name" value="ParB/Sulfiredoxin"/>
    <property type="match status" value="1"/>
</dbReference>
<feature type="domain" description="ParB-like N-terminal" evidence="2">
    <location>
        <begin position="7"/>
        <end position="91"/>
    </location>
</feature>
<dbReference type="SMART" id="SM00470">
    <property type="entry name" value="ParB"/>
    <property type="match status" value="1"/>
</dbReference>
<gene>
    <name evidence="3" type="ORF">ACFPM7_05640</name>
</gene>